<name>A0A183BCL3_9TREM</name>
<dbReference type="EMBL" id="UZAN01066651">
    <property type="protein sequence ID" value="VDP94222.1"/>
    <property type="molecule type" value="Genomic_DNA"/>
</dbReference>
<dbReference type="WBParaSite" id="ECPE_0001699101-mRNA-1">
    <property type="protein sequence ID" value="ECPE_0001699101-mRNA-1"/>
    <property type="gene ID" value="ECPE_0001699101"/>
</dbReference>
<dbReference type="Proteomes" id="UP000272942">
    <property type="component" value="Unassembled WGS sequence"/>
</dbReference>
<organism evidence="3">
    <name type="scientific">Echinostoma caproni</name>
    <dbReference type="NCBI Taxonomy" id="27848"/>
    <lineage>
        <taxon>Eukaryota</taxon>
        <taxon>Metazoa</taxon>
        <taxon>Spiralia</taxon>
        <taxon>Lophotrochozoa</taxon>
        <taxon>Platyhelminthes</taxon>
        <taxon>Trematoda</taxon>
        <taxon>Digenea</taxon>
        <taxon>Plagiorchiida</taxon>
        <taxon>Echinostomata</taxon>
        <taxon>Echinostomatoidea</taxon>
        <taxon>Echinostomatidae</taxon>
        <taxon>Echinostoma</taxon>
    </lineage>
</organism>
<accession>A0A183BCL3</accession>
<reference evidence="1 2" key="2">
    <citation type="submission" date="2018-11" db="EMBL/GenBank/DDBJ databases">
        <authorList>
            <consortium name="Pathogen Informatics"/>
        </authorList>
    </citation>
    <scope>NUCLEOTIDE SEQUENCE [LARGE SCALE GENOMIC DNA]</scope>
    <source>
        <strain evidence="1 2">Egypt</strain>
    </source>
</reference>
<proteinExistence type="predicted"/>
<keyword evidence="2" id="KW-1185">Reference proteome</keyword>
<dbReference type="AlphaFoldDB" id="A0A183BCL3"/>
<evidence type="ECO:0000313" key="2">
    <source>
        <dbReference type="Proteomes" id="UP000272942"/>
    </source>
</evidence>
<evidence type="ECO:0000313" key="3">
    <source>
        <dbReference type="WBParaSite" id="ECPE_0001699101-mRNA-1"/>
    </source>
</evidence>
<evidence type="ECO:0000313" key="1">
    <source>
        <dbReference type="EMBL" id="VDP94222.1"/>
    </source>
</evidence>
<sequence length="67" mass="6978">MFCSPTPSQLGIIPDCCVSPSCSRIGWFGPAEGLGSAPTMDNLAPAMVVGRGCIHRSDYMRPHSGPG</sequence>
<reference evidence="3" key="1">
    <citation type="submission" date="2016-06" db="UniProtKB">
        <authorList>
            <consortium name="WormBaseParasite"/>
        </authorList>
    </citation>
    <scope>IDENTIFICATION</scope>
</reference>
<gene>
    <name evidence="1" type="ORF">ECPE_LOCUS16948</name>
</gene>
<protein>
    <submittedName>
        <fullName evidence="1 3">Uncharacterized protein</fullName>
    </submittedName>
</protein>